<dbReference type="PANTHER" id="PTHR18968">
    <property type="entry name" value="THIAMINE PYROPHOSPHATE ENZYMES"/>
    <property type="match status" value="1"/>
</dbReference>
<dbReference type="PANTHER" id="PTHR18968:SF86">
    <property type="entry name" value="ACETOLACTATE SYNTHASE LARGE SUBUNIT ILVX-RELATED"/>
    <property type="match status" value="1"/>
</dbReference>
<dbReference type="RefSeq" id="WP_182152719.1">
    <property type="nucleotide sequence ID" value="NZ_JACEZU010000003.1"/>
</dbReference>
<comment type="caution">
    <text evidence="5">The sequence shown here is derived from an EMBL/GenBank/DDBJ whole genome shotgun (WGS) entry which is preliminary data.</text>
</comment>
<keyword evidence="2" id="KW-0786">Thiamine pyrophosphate</keyword>
<keyword evidence="6" id="KW-1185">Reference proteome</keyword>
<dbReference type="PROSITE" id="PS00187">
    <property type="entry name" value="TPP_ENZYMES"/>
    <property type="match status" value="1"/>
</dbReference>
<dbReference type="EMBL" id="JACEZU010000003">
    <property type="protein sequence ID" value="MBA5686868.1"/>
    <property type="molecule type" value="Genomic_DNA"/>
</dbReference>
<dbReference type="CDD" id="cd02002">
    <property type="entry name" value="TPP_BFDC"/>
    <property type="match status" value="1"/>
</dbReference>
<dbReference type="GO" id="GO:0044281">
    <property type="term" value="P:small molecule metabolic process"/>
    <property type="evidence" value="ECO:0007669"/>
    <property type="project" value="UniProtKB-ARBA"/>
</dbReference>
<dbReference type="Pfam" id="PF02776">
    <property type="entry name" value="TPP_enzyme_N"/>
    <property type="match status" value="1"/>
</dbReference>
<dbReference type="SUPFAM" id="SSF52518">
    <property type="entry name" value="Thiamin diphosphate-binding fold (THDP-binding)"/>
    <property type="match status" value="2"/>
</dbReference>
<name>A0A7W2IJT9_9BURK</name>
<dbReference type="GO" id="GO:0000287">
    <property type="term" value="F:magnesium ion binding"/>
    <property type="evidence" value="ECO:0007669"/>
    <property type="project" value="InterPro"/>
</dbReference>
<comment type="similarity">
    <text evidence="1">Belongs to the TPP enzyme family.</text>
</comment>
<dbReference type="GO" id="GO:0030976">
    <property type="term" value="F:thiamine pyrophosphate binding"/>
    <property type="evidence" value="ECO:0007669"/>
    <property type="project" value="InterPro"/>
</dbReference>
<gene>
    <name evidence="5" type="ORF">H3H39_07335</name>
</gene>
<dbReference type="InterPro" id="IPR000399">
    <property type="entry name" value="TPP-bd_CS"/>
</dbReference>
<evidence type="ECO:0000259" key="4">
    <source>
        <dbReference type="Pfam" id="PF02776"/>
    </source>
</evidence>
<reference evidence="5 6" key="1">
    <citation type="submission" date="2020-07" db="EMBL/GenBank/DDBJ databases">
        <title>Novel species isolated from subtropical streams in China.</title>
        <authorList>
            <person name="Lu H."/>
        </authorList>
    </citation>
    <scope>NUCLEOTIDE SEQUENCE [LARGE SCALE GENOMIC DNA]</scope>
    <source>
        <strain evidence="5 6">LX47W</strain>
    </source>
</reference>
<proteinExistence type="inferred from homology"/>
<evidence type="ECO:0000313" key="5">
    <source>
        <dbReference type="EMBL" id="MBA5686868.1"/>
    </source>
</evidence>
<evidence type="ECO:0000259" key="3">
    <source>
        <dbReference type="Pfam" id="PF02775"/>
    </source>
</evidence>
<feature type="domain" description="Thiamine pyrophosphate enzyme TPP-binding" evidence="3">
    <location>
        <begin position="370"/>
        <end position="512"/>
    </location>
</feature>
<dbReference type="GO" id="GO:0050660">
    <property type="term" value="F:flavin adenine dinucleotide binding"/>
    <property type="evidence" value="ECO:0007669"/>
    <property type="project" value="TreeGrafter"/>
</dbReference>
<dbReference type="NCBIfam" id="NF005760">
    <property type="entry name" value="PRK07586.1"/>
    <property type="match status" value="1"/>
</dbReference>
<dbReference type="Gene3D" id="3.40.50.970">
    <property type="match status" value="2"/>
</dbReference>
<evidence type="ECO:0000313" key="6">
    <source>
        <dbReference type="Proteomes" id="UP000573499"/>
    </source>
</evidence>
<dbReference type="Pfam" id="PF02775">
    <property type="entry name" value="TPP_enzyme_C"/>
    <property type="match status" value="1"/>
</dbReference>
<dbReference type="CDD" id="cd07035">
    <property type="entry name" value="TPP_PYR_POX_like"/>
    <property type="match status" value="1"/>
</dbReference>
<dbReference type="Proteomes" id="UP000573499">
    <property type="component" value="Unassembled WGS sequence"/>
</dbReference>
<feature type="domain" description="Thiamine pyrophosphate enzyme N-terminal TPP-binding" evidence="4">
    <location>
        <begin position="3"/>
        <end position="113"/>
    </location>
</feature>
<dbReference type="InterPro" id="IPR012001">
    <property type="entry name" value="Thiamin_PyroP_enz_TPP-bd_dom"/>
</dbReference>
<accession>A0A7W2IJT9</accession>
<dbReference type="InterPro" id="IPR029061">
    <property type="entry name" value="THDP-binding"/>
</dbReference>
<dbReference type="AlphaFoldDB" id="A0A7W2IJT9"/>
<dbReference type="GO" id="GO:0003984">
    <property type="term" value="F:acetolactate synthase activity"/>
    <property type="evidence" value="ECO:0007669"/>
    <property type="project" value="TreeGrafter"/>
</dbReference>
<evidence type="ECO:0000256" key="2">
    <source>
        <dbReference type="ARBA" id="ARBA00023052"/>
    </source>
</evidence>
<dbReference type="InterPro" id="IPR045229">
    <property type="entry name" value="TPP_enz"/>
</dbReference>
<sequence>MANGAQAMLRTLINAGVKVCFTNPGTSEMHFVAALDSAPEMRAVLTLFEGVATGAADGYARMADQPASTLLHLGCGLGNGLANLHNARKGRVPMVNIIGDHATYHTKFDAQLQSDIETAARNVSSWVRTSSSTAALCRDVVEAVTAAKGPPGQVATLILPADVSWGEGAEALPAPAPIQPPCVDDALIDQIVSVLKRGGKNALLLGGRALREPALLDAARIAAQSGAKLYAEVFPTRIERGAGLPHVERIAYLAEMASVQLAGLENLILVDARAPVSFFAYPGKKSDLVPEGCTVHQLALPEQDALGSLSRLCQRLGAAQATPALQPVQRPGRPRGKLSAPKVCKAIGHLLPENAIIVDEAQTSGTMLPMFTAGAPRHDVLALTGGAIGYALPAAVGAAVACPERQVLALVGDGSSMYTIQALWTMAREKLNVVSVIFNNASYGILNVELERVGAEKAGPKAKAQLDLKNPGLDFVQLAQGMGVPAVRATTAEQFNIALERALATPGPHLIEAVVPSVFSGLKLRVLPYVLRSLESLPQPVAHAIKRKVAP</sequence>
<protein>
    <submittedName>
        <fullName evidence="5">Acetolactate synthase large subunit</fullName>
    </submittedName>
</protein>
<evidence type="ECO:0000256" key="1">
    <source>
        <dbReference type="ARBA" id="ARBA00007812"/>
    </source>
</evidence>
<organism evidence="5 6">
    <name type="scientific">Rugamonas apoptosis</name>
    <dbReference type="NCBI Taxonomy" id="2758570"/>
    <lineage>
        <taxon>Bacteria</taxon>
        <taxon>Pseudomonadati</taxon>
        <taxon>Pseudomonadota</taxon>
        <taxon>Betaproteobacteria</taxon>
        <taxon>Burkholderiales</taxon>
        <taxon>Oxalobacteraceae</taxon>
        <taxon>Telluria group</taxon>
        <taxon>Rugamonas</taxon>
    </lineage>
</organism>
<dbReference type="InterPro" id="IPR011766">
    <property type="entry name" value="TPP_enzyme_TPP-bd"/>
</dbReference>